<evidence type="ECO:0000256" key="2">
    <source>
        <dbReference type="ARBA" id="ARBA00022679"/>
    </source>
</evidence>
<keyword evidence="3 6" id="KW-0133">Cell shape</keyword>
<evidence type="ECO:0000256" key="7">
    <source>
        <dbReference type="SAM" id="Coils"/>
    </source>
</evidence>
<protein>
    <submittedName>
        <fullName evidence="9">L,D-transpeptidase</fullName>
    </submittedName>
</protein>
<evidence type="ECO:0000256" key="6">
    <source>
        <dbReference type="PROSITE-ProRule" id="PRU01373"/>
    </source>
</evidence>
<dbReference type="CDD" id="cd16913">
    <property type="entry name" value="YkuD_like"/>
    <property type="match status" value="1"/>
</dbReference>
<sequence>MPKKKRIYLAGLLCLGLMGYTIEAKQVEKQELNSELQVEEELYEQVEELEGQEELEEAWQIDQKIQEALNIEPIRFESFISQEGVINQSDFARMLCYTLRLSPLYTQVPDEDPYIASLKKAGIWNDAIPQQLTEFDQDIIDQCIQMAKDYKGESLSTSFFKPTPIGFMQKSTMRVKVNEQIYPMYYLSDVNYVRLSDLRQIGFEVTSYEDYMHLILKENTEALPKVPEIKSLTNQVTTLHTEKIYIGNVLSYALKCGDEVLIPLRGLSEYYDLSIEGELCTLKEKYNRSTHYIELAPGFVHNISDEIIQVQIVSVFWNGKEIIEDQFTIQELMPDEYYPLHEGLYALNQEVVHASTMVAEIQTDTIKMVVPYKSYGQHTESLLKSYTRHQNETLETYMNKLFPESKIIGTMKYDTKGFKKGEKVEVWAAEDGYYYYLLKEGKKIEVPWNSVSIPPNPTVCKEQVPNEVIEGYVNSKQVKSKTPYFIWTDLYRQRTYVFENKGGSWKLLKSMPTSTGNNKTPTPTGEFEVQGYVPAFGMDKGYRCKNALHLFGDYLYHSVMFDVGGRYVLGGQGQLGERASHGCLRLSPENSEWLYQTIPLGTKVWIR</sequence>
<dbReference type="GO" id="GO:0071555">
    <property type="term" value="P:cell wall organization"/>
    <property type="evidence" value="ECO:0007669"/>
    <property type="project" value="UniProtKB-UniRule"/>
</dbReference>
<organism evidence="9 10">
    <name type="scientific">Zhenhengia yiwuensis</name>
    <dbReference type="NCBI Taxonomy" id="2763666"/>
    <lineage>
        <taxon>Bacteria</taxon>
        <taxon>Bacillati</taxon>
        <taxon>Bacillota</taxon>
        <taxon>Clostridia</taxon>
        <taxon>Lachnospirales</taxon>
        <taxon>Lachnospiraceae</taxon>
        <taxon>Zhenhengia</taxon>
    </lineage>
</organism>
<comment type="pathway">
    <text evidence="1 6">Cell wall biogenesis; peptidoglycan biosynthesis.</text>
</comment>
<dbReference type="GO" id="GO:0016740">
    <property type="term" value="F:transferase activity"/>
    <property type="evidence" value="ECO:0007669"/>
    <property type="project" value="UniProtKB-KW"/>
</dbReference>
<proteinExistence type="predicted"/>
<dbReference type="Proteomes" id="UP000655830">
    <property type="component" value="Unassembled WGS sequence"/>
</dbReference>
<feature type="coiled-coil region" evidence="7">
    <location>
        <begin position="22"/>
        <end position="52"/>
    </location>
</feature>
<dbReference type="InterPro" id="IPR050979">
    <property type="entry name" value="LD-transpeptidase"/>
</dbReference>
<evidence type="ECO:0000259" key="8">
    <source>
        <dbReference type="PROSITE" id="PS52029"/>
    </source>
</evidence>
<dbReference type="GO" id="GO:0008360">
    <property type="term" value="P:regulation of cell shape"/>
    <property type="evidence" value="ECO:0007669"/>
    <property type="project" value="UniProtKB-UniRule"/>
</dbReference>
<keyword evidence="5 6" id="KW-0961">Cell wall biogenesis/degradation</keyword>
<dbReference type="SUPFAM" id="SSF141523">
    <property type="entry name" value="L,D-transpeptidase catalytic domain-like"/>
    <property type="match status" value="1"/>
</dbReference>
<evidence type="ECO:0000256" key="5">
    <source>
        <dbReference type="ARBA" id="ARBA00023316"/>
    </source>
</evidence>
<evidence type="ECO:0000313" key="10">
    <source>
        <dbReference type="Proteomes" id="UP000655830"/>
    </source>
</evidence>
<dbReference type="InterPro" id="IPR038063">
    <property type="entry name" value="Transpep_catalytic_dom"/>
</dbReference>
<gene>
    <name evidence="9" type="ORF">H8718_12700</name>
</gene>
<keyword evidence="10" id="KW-1185">Reference proteome</keyword>
<dbReference type="GO" id="GO:0005576">
    <property type="term" value="C:extracellular region"/>
    <property type="evidence" value="ECO:0007669"/>
    <property type="project" value="TreeGrafter"/>
</dbReference>
<keyword evidence="2" id="KW-0808">Transferase</keyword>
<dbReference type="PROSITE" id="PS52029">
    <property type="entry name" value="LD_TPASE"/>
    <property type="match status" value="1"/>
</dbReference>
<evidence type="ECO:0000256" key="3">
    <source>
        <dbReference type="ARBA" id="ARBA00022960"/>
    </source>
</evidence>
<keyword evidence="4 6" id="KW-0573">Peptidoglycan synthesis</keyword>
<feature type="domain" description="L,D-TPase catalytic" evidence="8">
    <location>
        <begin position="484"/>
        <end position="607"/>
    </location>
</feature>
<evidence type="ECO:0000313" key="9">
    <source>
        <dbReference type="EMBL" id="MBC8580388.1"/>
    </source>
</evidence>
<comment type="caution">
    <text evidence="6">Lacks conserved residue(s) required for the propagation of feature annotation.</text>
</comment>
<accession>A0A926IF19</accession>
<dbReference type="Gene3D" id="2.40.440.10">
    <property type="entry name" value="L,D-transpeptidase catalytic domain-like"/>
    <property type="match status" value="1"/>
</dbReference>
<dbReference type="PANTHER" id="PTHR30582">
    <property type="entry name" value="L,D-TRANSPEPTIDASE"/>
    <property type="match status" value="1"/>
</dbReference>
<reference evidence="9" key="1">
    <citation type="submission" date="2020-08" db="EMBL/GenBank/DDBJ databases">
        <title>Genome public.</title>
        <authorList>
            <person name="Liu C."/>
            <person name="Sun Q."/>
        </authorList>
    </citation>
    <scope>NUCLEOTIDE SEQUENCE</scope>
    <source>
        <strain evidence="9">NSJ-12</strain>
    </source>
</reference>
<dbReference type="GO" id="GO:0018104">
    <property type="term" value="P:peptidoglycan-protein cross-linking"/>
    <property type="evidence" value="ECO:0007669"/>
    <property type="project" value="TreeGrafter"/>
</dbReference>
<dbReference type="InterPro" id="IPR005490">
    <property type="entry name" value="LD_TPept_cat_dom"/>
</dbReference>
<keyword evidence="7" id="KW-0175">Coiled coil</keyword>
<comment type="caution">
    <text evidence="9">The sequence shown here is derived from an EMBL/GenBank/DDBJ whole genome shotgun (WGS) entry which is preliminary data.</text>
</comment>
<dbReference type="EMBL" id="JACRSY010000020">
    <property type="protein sequence ID" value="MBC8580388.1"/>
    <property type="molecule type" value="Genomic_DNA"/>
</dbReference>
<dbReference type="AlphaFoldDB" id="A0A926IF19"/>
<evidence type="ECO:0000256" key="4">
    <source>
        <dbReference type="ARBA" id="ARBA00022984"/>
    </source>
</evidence>
<dbReference type="Pfam" id="PF03734">
    <property type="entry name" value="YkuD"/>
    <property type="match status" value="1"/>
</dbReference>
<dbReference type="RefSeq" id="WP_177669757.1">
    <property type="nucleotide sequence ID" value="NZ_JACRSY010000020.1"/>
</dbReference>
<dbReference type="PANTHER" id="PTHR30582:SF2">
    <property type="entry name" value="L,D-TRANSPEPTIDASE YCIB-RELATED"/>
    <property type="match status" value="1"/>
</dbReference>
<evidence type="ECO:0000256" key="1">
    <source>
        <dbReference type="ARBA" id="ARBA00004752"/>
    </source>
</evidence>
<dbReference type="GO" id="GO:0071972">
    <property type="term" value="F:peptidoglycan L,D-transpeptidase activity"/>
    <property type="evidence" value="ECO:0007669"/>
    <property type="project" value="TreeGrafter"/>
</dbReference>
<name>A0A926IF19_9FIRM</name>